<dbReference type="InterPro" id="IPR027385">
    <property type="entry name" value="Beta-barrel_OMP"/>
</dbReference>
<keyword evidence="1 2" id="KW-0732">Signal</keyword>
<organism evidence="4 5">
    <name type="scientific">Melioribacter roseus (strain DSM 23840 / JCM 17771 / VKM B-2668 / P3M-2)</name>
    <dbReference type="NCBI Taxonomy" id="1191523"/>
    <lineage>
        <taxon>Bacteria</taxon>
        <taxon>Pseudomonadati</taxon>
        <taxon>Ignavibacteriota</taxon>
        <taxon>Ignavibacteria</taxon>
        <taxon>Ignavibacteriales</taxon>
        <taxon>Melioribacteraceae</taxon>
        <taxon>Melioribacter</taxon>
    </lineage>
</organism>
<gene>
    <name evidence="4" type="ordered locus">MROS_1937</name>
</gene>
<dbReference type="Pfam" id="PF13505">
    <property type="entry name" value="OMP_b-brl"/>
    <property type="match status" value="1"/>
</dbReference>
<feature type="signal peptide" evidence="2">
    <location>
        <begin position="1"/>
        <end position="19"/>
    </location>
</feature>
<protein>
    <recommendedName>
        <fullName evidence="3">Outer membrane protein beta-barrel domain-containing protein</fullName>
    </recommendedName>
</protein>
<dbReference type="SUPFAM" id="SSF56925">
    <property type="entry name" value="OMPA-like"/>
    <property type="match status" value="1"/>
</dbReference>
<dbReference type="RefSeq" id="WP_014856601.1">
    <property type="nucleotide sequence ID" value="NC_018178.1"/>
</dbReference>
<accession>I6ZT00</accession>
<dbReference type="Gene3D" id="2.40.160.20">
    <property type="match status" value="1"/>
</dbReference>
<dbReference type="eggNOG" id="COG3637">
    <property type="taxonomic scope" value="Bacteria"/>
</dbReference>
<keyword evidence="5" id="KW-1185">Reference proteome</keyword>
<feature type="chain" id="PRO_5003706920" description="Outer membrane protein beta-barrel domain-containing protein" evidence="2">
    <location>
        <begin position="20"/>
        <end position="174"/>
    </location>
</feature>
<dbReference type="STRING" id="1191523.MROS_1937"/>
<dbReference type="HOGENOM" id="CLU_1538281_0_0_10"/>
<proteinExistence type="predicted"/>
<feature type="domain" description="Outer membrane protein beta-barrel" evidence="3">
    <location>
        <begin position="7"/>
        <end position="152"/>
    </location>
</feature>
<evidence type="ECO:0000256" key="1">
    <source>
        <dbReference type="ARBA" id="ARBA00022729"/>
    </source>
</evidence>
<evidence type="ECO:0000313" key="4">
    <source>
        <dbReference type="EMBL" id="AFN75169.1"/>
    </source>
</evidence>
<dbReference type="AlphaFoldDB" id="I6ZT00"/>
<evidence type="ECO:0000313" key="5">
    <source>
        <dbReference type="Proteomes" id="UP000009011"/>
    </source>
</evidence>
<dbReference type="KEGG" id="mro:MROS_1937"/>
<dbReference type="OrthoDB" id="1429208at2"/>
<reference evidence="4 5" key="1">
    <citation type="journal article" date="2013" name="PLoS ONE">
        <title>Genomic analysis of Melioribacter roseus, facultatively anaerobic organotrophic bacterium representing a novel deep lineage within Bacteriodetes/Chlorobi group.</title>
        <authorList>
            <person name="Kadnikov V.V."/>
            <person name="Mardanov A.V."/>
            <person name="Podosokorskaya O.A."/>
            <person name="Gavrilov S.N."/>
            <person name="Kublanov I.V."/>
            <person name="Beletsky A.V."/>
            <person name="Bonch-Osmolovskaya E.A."/>
            <person name="Ravin N.V."/>
        </authorList>
    </citation>
    <scope>NUCLEOTIDE SEQUENCE [LARGE SCALE GENOMIC DNA]</scope>
    <source>
        <strain evidence="5">JCM 17771 / P3M-2</strain>
    </source>
</reference>
<sequence length="174" mass="19430">MKRLLTLLILVTLPLSAFSQSRVSAGIIFSHFNNIGDKGITDIKTPVGYGALAGYDITEEFTVAFTVEYLKGDMKELSGKETDYRTGLTAVVKPFNTDLIFPYISAGFVTSYKKYDYDNLPSDDKFKLYARYGAGVDYKLLDNLSINFDMGVYFNGMEFSGWTNSLGLRITPNL</sequence>
<evidence type="ECO:0000259" key="3">
    <source>
        <dbReference type="Pfam" id="PF13505"/>
    </source>
</evidence>
<name>I6ZT00_MELRP</name>
<dbReference type="EMBL" id="CP003557">
    <property type="protein sequence ID" value="AFN75169.1"/>
    <property type="molecule type" value="Genomic_DNA"/>
</dbReference>
<dbReference type="InterPro" id="IPR011250">
    <property type="entry name" value="OMP/PagP_B-barrel"/>
</dbReference>
<evidence type="ECO:0000256" key="2">
    <source>
        <dbReference type="SAM" id="SignalP"/>
    </source>
</evidence>
<dbReference type="Proteomes" id="UP000009011">
    <property type="component" value="Chromosome"/>
</dbReference>